<name>A0A3R7MU05_TRYRA</name>
<evidence type="ECO:0000313" key="4">
    <source>
        <dbReference type="Proteomes" id="UP000283634"/>
    </source>
</evidence>
<protein>
    <recommendedName>
        <fullName evidence="5">Trans-sialidase</fullName>
    </recommendedName>
</protein>
<dbReference type="GeneID" id="40334237"/>
<evidence type="ECO:0008006" key="5">
    <source>
        <dbReference type="Google" id="ProtNLM"/>
    </source>
</evidence>
<organism evidence="3 4">
    <name type="scientific">Trypanosoma rangeli</name>
    <dbReference type="NCBI Taxonomy" id="5698"/>
    <lineage>
        <taxon>Eukaryota</taxon>
        <taxon>Discoba</taxon>
        <taxon>Euglenozoa</taxon>
        <taxon>Kinetoplastea</taxon>
        <taxon>Metakinetoplastina</taxon>
        <taxon>Trypanosomatida</taxon>
        <taxon>Trypanosomatidae</taxon>
        <taxon>Trypanosoma</taxon>
        <taxon>Herpetosoma</taxon>
    </lineage>
</organism>
<keyword evidence="4" id="KW-1185">Reference proteome</keyword>
<accession>A0A3R7MU05</accession>
<dbReference type="Proteomes" id="UP000283634">
    <property type="component" value="Unassembled WGS sequence"/>
</dbReference>
<dbReference type="RefSeq" id="XP_029233203.1">
    <property type="nucleotide sequence ID" value="XM_029386935.1"/>
</dbReference>
<gene>
    <name evidence="3" type="ORF">TraAM80_10304</name>
</gene>
<evidence type="ECO:0000313" key="3">
    <source>
        <dbReference type="EMBL" id="RNE95263.1"/>
    </source>
</evidence>
<proteinExistence type="predicted"/>
<evidence type="ECO:0000256" key="2">
    <source>
        <dbReference type="SAM" id="SignalP"/>
    </source>
</evidence>
<feature type="chain" id="PRO_5018627579" description="Trans-sialidase" evidence="2">
    <location>
        <begin position="25"/>
        <end position="144"/>
    </location>
</feature>
<reference evidence="3 4" key="1">
    <citation type="journal article" date="2018" name="BMC Genomics">
        <title>Genomic comparison of Trypanosoma conorhini and Trypanosoma rangeli to Trypanosoma cruzi strains of high and low virulence.</title>
        <authorList>
            <person name="Bradwell K.R."/>
            <person name="Koparde V.N."/>
            <person name="Matveyev A.V."/>
            <person name="Serrano M.G."/>
            <person name="Alves J.M."/>
            <person name="Parikh H."/>
            <person name="Huang B."/>
            <person name="Lee V."/>
            <person name="Espinosa-Alvarez O."/>
            <person name="Ortiz P.A."/>
            <person name="Costa-Martins A.G."/>
            <person name="Teixeira M.M."/>
            <person name="Buck G.A."/>
        </authorList>
    </citation>
    <scope>NUCLEOTIDE SEQUENCE [LARGE SCALE GENOMIC DNA]</scope>
    <source>
        <strain evidence="3 4">AM80</strain>
    </source>
</reference>
<dbReference type="AlphaFoldDB" id="A0A3R7MU05"/>
<sequence length="144" mass="14910">MSRPRFYFAALLLLFALICSSSWAVLAKANVVGPGPGAGGGGGGSSGVAQPASQRSPGTLVTVPSVVEVDGEVVAIAQANSDENVKRKRALLAKLVEPVVSGALWALPGTGDTSVMQDAIKLPEVPSRCRRTWRRGSSTTPRQL</sequence>
<dbReference type="EMBL" id="MKGL01000902">
    <property type="protein sequence ID" value="RNE95263.1"/>
    <property type="molecule type" value="Genomic_DNA"/>
</dbReference>
<feature type="signal peptide" evidence="2">
    <location>
        <begin position="1"/>
        <end position="24"/>
    </location>
</feature>
<comment type="caution">
    <text evidence="3">The sequence shown here is derived from an EMBL/GenBank/DDBJ whole genome shotgun (WGS) entry which is preliminary data.</text>
</comment>
<keyword evidence="2" id="KW-0732">Signal</keyword>
<feature type="region of interest" description="Disordered" evidence="1">
    <location>
        <begin position="38"/>
        <end position="59"/>
    </location>
</feature>
<evidence type="ECO:0000256" key="1">
    <source>
        <dbReference type="SAM" id="MobiDB-lite"/>
    </source>
</evidence>